<gene>
    <name evidence="2" type="ORF">V3328_16630</name>
</gene>
<dbReference type="Pfam" id="PF06055">
    <property type="entry name" value="ExoD"/>
    <property type="match status" value="1"/>
</dbReference>
<dbReference type="PIRSF" id="PIRSF033239">
    <property type="entry name" value="ExoD"/>
    <property type="match status" value="1"/>
</dbReference>
<dbReference type="Proteomes" id="UP001378188">
    <property type="component" value="Unassembled WGS sequence"/>
</dbReference>
<comment type="caution">
    <text evidence="2">The sequence shown here is derived from an EMBL/GenBank/DDBJ whole genome shotgun (WGS) entry which is preliminary data.</text>
</comment>
<feature type="transmembrane region" description="Helical" evidence="1">
    <location>
        <begin position="46"/>
        <end position="79"/>
    </location>
</feature>
<keyword evidence="1" id="KW-1133">Transmembrane helix</keyword>
<name>A0AAW9RW58_9HYPH</name>
<evidence type="ECO:0000256" key="1">
    <source>
        <dbReference type="SAM" id="Phobius"/>
    </source>
</evidence>
<evidence type="ECO:0000313" key="3">
    <source>
        <dbReference type="Proteomes" id="UP001378188"/>
    </source>
</evidence>
<keyword evidence="1" id="KW-0812">Transmembrane</keyword>
<dbReference type="RefSeq" id="WP_340330810.1">
    <property type="nucleotide sequence ID" value="NZ_JAZHOF010000006.1"/>
</dbReference>
<dbReference type="PANTHER" id="PTHR41795">
    <property type="entry name" value="EXOPOLYSACCHARIDE SYNTHESIS PROTEIN"/>
    <property type="match status" value="1"/>
</dbReference>
<protein>
    <submittedName>
        <fullName evidence="2">Exopolysaccharide biosynthesis protein</fullName>
    </submittedName>
</protein>
<feature type="transmembrane region" description="Helical" evidence="1">
    <location>
        <begin position="174"/>
        <end position="196"/>
    </location>
</feature>
<dbReference type="EMBL" id="JAZHOF010000006">
    <property type="protein sequence ID" value="MEJ8573120.1"/>
    <property type="molecule type" value="Genomic_DNA"/>
</dbReference>
<dbReference type="AlphaFoldDB" id="A0AAW9RW58"/>
<dbReference type="InterPro" id="IPR010331">
    <property type="entry name" value="ExoD"/>
</dbReference>
<organism evidence="2 3">
    <name type="scientific">Microbaculum marinum</name>
    <dbReference type="NCBI Taxonomy" id="1764581"/>
    <lineage>
        <taxon>Bacteria</taxon>
        <taxon>Pseudomonadati</taxon>
        <taxon>Pseudomonadota</taxon>
        <taxon>Alphaproteobacteria</taxon>
        <taxon>Hyphomicrobiales</taxon>
        <taxon>Tepidamorphaceae</taxon>
        <taxon>Microbaculum</taxon>
    </lineage>
</organism>
<evidence type="ECO:0000313" key="2">
    <source>
        <dbReference type="EMBL" id="MEJ8573120.1"/>
    </source>
</evidence>
<sequence>MSEQSQPHNLEEVVERIDDAGNGTDRVSVADMIEALGKRSFGPLMLVPALIVFSPVGGIPGLPTVMAVIIALVAGQLLAGRKSVWLPRFLLSRSFGQTRLAQVSHFTMKGASYVDAVVGPRLTFLTDPPLDRLIAAFVIALCLVMPAMELIPFANSTTGAAISVFALAIVARDGLLALVAIAITGGVGWLGLSFLLS</sequence>
<keyword evidence="1" id="KW-0472">Membrane</keyword>
<feature type="transmembrane region" description="Helical" evidence="1">
    <location>
        <begin position="133"/>
        <end position="154"/>
    </location>
</feature>
<dbReference type="PANTHER" id="PTHR41795:SF1">
    <property type="entry name" value="EXOPOLYSACCHARIDE SYNTHESIS PROTEIN"/>
    <property type="match status" value="1"/>
</dbReference>
<accession>A0AAW9RW58</accession>
<keyword evidence="3" id="KW-1185">Reference proteome</keyword>
<proteinExistence type="predicted"/>
<reference evidence="2 3" key="1">
    <citation type="submission" date="2024-02" db="EMBL/GenBank/DDBJ databases">
        <title>Genome analysis and characterization of Microbaculum marinisediminis sp. nov., isolated from marine sediment.</title>
        <authorList>
            <person name="Du Z.-J."/>
            <person name="Ye Y.-Q."/>
            <person name="Zhang Z.-R."/>
            <person name="Yuan S.-M."/>
            <person name="Zhang X.-Y."/>
        </authorList>
    </citation>
    <scope>NUCLEOTIDE SEQUENCE [LARGE SCALE GENOMIC DNA]</scope>
    <source>
        <strain evidence="2 3">SDUM1044001</strain>
    </source>
</reference>